<protein>
    <submittedName>
        <fullName evidence="1">Uncharacterized protein</fullName>
    </submittedName>
</protein>
<evidence type="ECO:0000313" key="1">
    <source>
        <dbReference type="EMBL" id="QOW09554.1"/>
    </source>
</evidence>
<gene>
    <name evidence="1" type="ORF">Q73A0000_03825</name>
</gene>
<name>A0A7M2Y7A0_9FLAO</name>
<evidence type="ECO:0000313" key="2">
    <source>
        <dbReference type="Proteomes" id="UP000594195"/>
    </source>
</evidence>
<dbReference type="KEGG" id="kfa:Q73A0000_03825"/>
<reference evidence="1 2" key="1">
    <citation type="submission" date="2019-05" db="EMBL/GenBank/DDBJ databases">
        <title>Chryseobacterium sp. isolated from King George Island, maritime Antarctica.</title>
        <authorList>
            <person name="Peng X."/>
        </authorList>
    </citation>
    <scope>NUCLEOTIDE SEQUENCE [LARGE SCALE GENOMIC DNA]</scope>
    <source>
        <strain evidence="1 2">7-3A</strain>
    </source>
</reference>
<organism evidence="1 2">
    <name type="scientific">Kaistella flava</name>
    <name type="common">ex Peng et al. 2021</name>
    <dbReference type="NCBI Taxonomy" id="2038776"/>
    <lineage>
        <taxon>Bacteria</taxon>
        <taxon>Pseudomonadati</taxon>
        <taxon>Bacteroidota</taxon>
        <taxon>Flavobacteriia</taxon>
        <taxon>Flavobacteriales</taxon>
        <taxon>Weeksellaceae</taxon>
        <taxon>Chryseobacterium group</taxon>
        <taxon>Kaistella</taxon>
    </lineage>
</organism>
<proteinExistence type="predicted"/>
<dbReference type="EMBL" id="CP040442">
    <property type="protein sequence ID" value="QOW09554.1"/>
    <property type="molecule type" value="Genomic_DNA"/>
</dbReference>
<dbReference type="PROSITE" id="PS51257">
    <property type="entry name" value="PROKAR_LIPOPROTEIN"/>
    <property type="match status" value="1"/>
</dbReference>
<dbReference type="AlphaFoldDB" id="A0A7M2Y7A0"/>
<dbReference type="RefSeq" id="WP_193812766.1">
    <property type="nucleotide sequence ID" value="NZ_CP040442.1"/>
</dbReference>
<accession>A0A7M2Y7A0</accession>
<sequence>MKFACPFLILLLSFSCQKQIKFDKDLWNSDDTDDKISYDLRYEMLDDLLENYSLKGKNIQEIEKIIGKINEKGHDDQKTQDALIYTVLIKWRGIDPVHYKYLNLHFNKQKIIDSVFISEREVD</sequence>
<dbReference type="Proteomes" id="UP000594195">
    <property type="component" value="Chromosome"/>
</dbReference>
<keyword evidence="2" id="KW-1185">Reference proteome</keyword>